<dbReference type="Gene3D" id="3.30.1060.10">
    <property type="entry name" value="Peptide methionine sulphoxide reductase MsrA"/>
    <property type="match status" value="1"/>
</dbReference>
<keyword evidence="8" id="KW-1185">Reference proteome</keyword>
<comment type="function">
    <text evidence="4">Has an important function as a repair enzyme for proteins that have been inactivated by oxidation. Catalyzes the reversible oxidation-reduction of methionine sulfoxide in proteins to methionine.</text>
</comment>
<comment type="similarity">
    <text evidence="4">Belongs to the MsrA Met sulfoxide reductase family.</text>
</comment>
<gene>
    <name evidence="4 7" type="primary">msrA</name>
    <name evidence="7" type="ORF">ACFQ2O_13200</name>
</gene>
<proteinExistence type="inferred from homology"/>
<dbReference type="Pfam" id="PF01625">
    <property type="entry name" value="PMSR"/>
    <property type="match status" value="1"/>
</dbReference>
<keyword evidence="1 4" id="KW-0560">Oxidoreductase</keyword>
<comment type="catalytic activity">
    <reaction evidence="3 4">
        <text>[thioredoxin]-disulfide + L-methionine + H2O = L-methionine (S)-S-oxide + [thioredoxin]-dithiol</text>
        <dbReference type="Rhea" id="RHEA:19993"/>
        <dbReference type="Rhea" id="RHEA-COMP:10698"/>
        <dbReference type="Rhea" id="RHEA-COMP:10700"/>
        <dbReference type="ChEBI" id="CHEBI:15377"/>
        <dbReference type="ChEBI" id="CHEBI:29950"/>
        <dbReference type="ChEBI" id="CHEBI:50058"/>
        <dbReference type="ChEBI" id="CHEBI:57844"/>
        <dbReference type="ChEBI" id="CHEBI:58772"/>
        <dbReference type="EC" id="1.8.4.11"/>
    </reaction>
</comment>
<evidence type="ECO:0000313" key="8">
    <source>
        <dbReference type="Proteomes" id="UP001597094"/>
    </source>
</evidence>
<dbReference type="RefSeq" id="WP_377528347.1">
    <property type="nucleotide sequence ID" value="NZ_JBHTLD010000120.1"/>
</dbReference>
<dbReference type="HAMAP" id="MF_01401">
    <property type="entry name" value="MsrA"/>
    <property type="match status" value="1"/>
</dbReference>
<keyword evidence="5" id="KW-0732">Signal</keyword>
<protein>
    <recommendedName>
        <fullName evidence="4">Peptide methionine sulfoxide reductase MsrA</fullName>
        <shortName evidence="4">Protein-methionine-S-oxide reductase</shortName>
        <ecNumber evidence="4">1.8.4.11</ecNumber>
    </recommendedName>
    <alternativeName>
        <fullName evidence="4">Peptide-methionine (S)-S-oxide reductase</fullName>
        <shortName evidence="4">Peptide Met(O) reductase</shortName>
    </alternativeName>
</protein>
<comment type="catalytic activity">
    <reaction evidence="2 4">
        <text>L-methionyl-[protein] + [thioredoxin]-disulfide + H2O = L-methionyl-(S)-S-oxide-[protein] + [thioredoxin]-dithiol</text>
        <dbReference type="Rhea" id="RHEA:14217"/>
        <dbReference type="Rhea" id="RHEA-COMP:10698"/>
        <dbReference type="Rhea" id="RHEA-COMP:10700"/>
        <dbReference type="Rhea" id="RHEA-COMP:12313"/>
        <dbReference type="Rhea" id="RHEA-COMP:12315"/>
        <dbReference type="ChEBI" id="CHEBI:15377"/>
        <dbReference type="ChEBI" id="CHEBI:16044"/>
        <dbReference type="ChEBI" id="CHEBI:29950"/>
        <dbReference type="ChEBI" id="CHEBI:44120"/>
        <dbReference type="ChEBI" id="CHEBI:50058"/>
        <dbReference type="EC" id="1.8.4.11"/>
    </reaction>
</comment>
<dbReference type="GO" id="GO:0008113">
    <property type="term" value="F:peptide-methionine (S)-S-oxide reductase activity"/>
    <property type="evidence" value="ECO:0007669"/>
    <property type="project" value="UniProtKB-EC"/>
</dbReference>
<organism evidence="7 8">
    <name type="scientific">Pontibacter rugosus</name>
    <dbReference type="NCBI Taxonomy" id="1745966"/>
    <lineage>
        <taxon>Bacteria</taxon>
        <taxon>Pseudomonadati</taxon>
        <taxon>Bacteroidota</taxon>
        <taxon>Cytophagia</taxon>
        <taxon>Cytophagales</taxon>
        <taxon>Hymenobacteraceae</taxon>
        <taxon>Pontibacter</taxon>
    </lineage>
</organism>
<evidence type="ECO:0000256" key="4">
    <source>
        <dbReference type="HAMAP-Rule" id="MF_01401"/>
    </source>
</evidence>
<dbReference type="SUPFAM" id="SSF55068">
    <property type="entry name" value="Peptide methionine sulfoxide reductase"/>
    <property type="match status" value="1"/>
</dbReference>
<feature type="signal peptide" evidence="5">
    <location>
        <begin position="1"/>
        <end position="22"/>
    </location>
</feature>
<feature type="chain" id="PRO_5045221858" description="Peptide methionine sulfoxide reductase MsrA" evidence="5">
    <location>
        <begin position="23"/>
        <end position="224"/>
    </location>
</feature>
<sequence>MIERILLLLFPAFLLLSSCSEATNQDRSLTEGEEPVTLNIDTTGLAKATFAGGCFWCTEAYFERLQGVKAVISGYSGGTKPNPTYREVSYGRTDYAEAVQVYYDPEQISYETLVEVFFATHDPTTLNSQGPDFGEQYRSIAFYRSPEEQQVIEQYIQQLNEAGTYQNDIVTYVEPFKKFWIAEDYHQDYYKINPTDPYVVSVARPKVKKFEKKYQNKLKAEYKD</sequence>
<dbReference type="NCBIfam" id="TIGR00401">
    <property type="entry name" value="msrA"/>
    <property type="match status" value="1"/>
</dbReference>
<dbReference type="InterPro" id="IPR036509">
    <property type="entry name" value="Met_Sox_Rdtase_MsrA_sf"/>
</dbReference>
<evidence type="ECO:0000259" key="6">
    <source>
        <dbReference type="Pfam" id="PF01625"/>
    </source>
</evidence>
<evidence type="ECO:0000313" key="7">
    <source>
        <dbReference type="EMBL" id="MFD1187166.1"/>
    </source>
</evidence>
<evidence type="ECO:0000256" key="3">
    <source>
        <dbReference type="ARBA" id="ARBA00048782"/>
    </source>
</evidence>
<dbReference type="PROSITE" id="PS51257">
    <property type="entry name" value="PROKAR_LIPOPROTEIN"/>
    <property type="match status" value="1"/>
</dbReference>
<name>A0ABW3ST84_9BACT</name>
<dbReference type="Proteomes" id="UP001597094">
    <property type="component" value="Unassembled WGS sequence"/>
</dbReference>
<dbReference type="PANTHER" id="PTHR43774">
    <property type="entry name" value="PEPTIDE METHIONINE SULFOXIDE REDUCTASE"/>
    <property type="match status" value="1"/>
</dbReference>
<evidence type="ECO:0000256" key="5">
    <source>
        <dbReference type="SAM" id="SignalP"/>
    </source>
</evidence>
<dbReference type="EC" id="1.8.4.11" evidence="4"/>
<dbReference type="PANTHER" id="PTHR43774:SF1">
    <property type="entry name" value="PEPTIDE METHIONINE SULFOXIDE REDUCTASE MSRA 2"/>
    <property type="match status" value="1"/>
</dbReference>
<feature type="domain" description="Peptide methionine sulphoxide reductase MsrA" evidence="6">
    <location>
        <begin position="47"/>
        <end position="198"/>
    </location>
</feature>
<feature type="active site" evidence="4">
    <location>
        <position position="54"/>
    </location>
</feature>
<dbReference type="InterPro" id="IPR002569">
    <property type="entry name" value="Met_Sox_Rdtase_MsrA_dom"/>
</dbReference>
<dbReference type="EMBL" id="JBHTLD010000120">
    <property type="protein sequence ID" value="MFD1187166.1"/>
    <property type="molecule type" value="Genomic_DNA"/>
</dbReference>
<evidence type="ECO:0000256" key="2">
    <source>
        <dbReference type="ARBA" id="ARBA00047806"/>
    </source>
</evidence>
<comment type="caution">
    <text evidence="7">The sequence shown here is derived from an EMBL/GenBank/DDBJ whole genome shotgun (WGS) entry which is preliminary data.</text>
</comment>
<reference evidence="8" key="1">
    <citation type="journal article" date="2019" name="Int. J. Syst. Evol. Microbiol.">
        <title>The Global Catalogue of Microorganisms (GCM) 10K type strain sequencing project: providing services to taxonomists for standard genome sequencing and annotation.</title>
        <authorList>
            <consortium name="The Broad Institute Genomics Platform"/>
            <consortium name="The Broad Institute Genome Sequencing Center for Infectious Disease"/>
            <person name="Wu L."/>
            <person name="Ma J."/>
        </authorList>
    </citation>
    <scope>NUCLEOTIDE SEQUENCE [LARGE SCALE GENOMIC DNA]</scope>
    <source>
        <strain evidence="8">JCM 31319</strain>
    </source>
</reference>
<evidence type="ECO:0000256" key="1">
    <source>
        <dbReference type="ARBA" id="ARBA00023002"/>
    </source>
</evidence>
<accession>A0ABW3ST84</accession>